<name>A0A1I2CHE2_9BACT</name>
<evidence type="ECO:0000313" key="2">
    <source>
        <dbReference type="Proteomes" id="UP000199400"/>
    </source>
</evidence>
<organism evidence="1 2">
    <name type="scientific">Nannocystis exedens</name>
    <dbReference type="NCBI Taxonomy" id="54"/>
    <lineage>
        <taxon>Bacteria</taxon>
        <taxon>Pseudomonadati</taxon>
        <taxon>Myxococcota</taxon>
        <taxon>Polyangia</taxon>
        <taxon>Nannocystales</taxon>
        <taxon>Nannocystaceae</taxon>
        <taxon>Nannocystis</taxon>
    </lineage>
</organism>
<dbReference type="OrthoDB" id="3078238at2"/>
<dbReference type="GO" id="GO:0016746">
    <property type="term" value="F:acyltransferase activity"/>
    <property type="evidence" value="ECO:0007669"/>
    <property type="project" value="InterPro"/>
</dbReference>
<protein>
    <submittedName>
        <fullName evidence="1">3-oxoacyl-[acyl-carrier-protein] synthase-1</fullName>
    </submittedName>
</protein>
<sequence length="336" mass="35388">MNERPTFVRAAGMACPLGLTWPAACAAMRAGIMRKSFSGRHDDEGREIVASRLGAIHGHVPPGQRWLELLTYALADLARGNRLAALERPSVFVALGGSALDRSSPPLAARLSQILGTQILAEDVHIFREGAYGGYAALERGRASVRDGRPSIVVAADSLLNARALLALSQKQRLLVEGNSDGVIPGEAAAAVLLTGDRRNALARICGAGFAREPSTLDNDVPLRAEGSVEAARAALLEAGLQAHELDFRLSDAAGESFYFKEQALLVARLLRERKPEFPLWLPAETLGDTGAAAGLCGLLWAMAGWARKYAPGPRAIGFAGDEAGGRAAVVIESAG</sequence>
<dbReference type="Gene3D" id="3.40.47.10">
    <property type="match status" value="1"/>
</dbReference>
<dbReference type="SUPFAM" id="SSF53901">
    <property type="entry name" value="Thiolase-like"/>
    <property type="match status" value="2"/>
</dbReference>
<dbReference type="EMBL" id="FOMX01000017">
    <property type="protein sequence ID" value="SFE67562.1"/>
    <property type="molecule type" value="Genomic_DNA"/>
</dbReference>
<gene>
    <name evidence="1" type="ORF">SAMN02745121_05138</name>
</gene>
<dbReference type="AlphaFoldDB" id="A0A1I2CHE2"/>
<accession>A0A1I2CHE2</accession>
<dbReference type="STRING" id="54.SAMN02745121_05138"/>
<evidence type="ECO:0000313" key="1">
    <source>
        <dbReference type="EMBL" id="SFE67562.1"/>
    </source>
</evidence>
<reference evidence="2" key="1">
    <citation type="submission" date="2016-10" db="EMBL/GenBank/DDBJ databases">
        <authorList>
            <person name="Varghese N."/>
            <person name="Submissions S."/>
        </authorList>
    </citation>
    <scope>NUCLEOTIDE SEQUENCE [LARGE SCALE GENOMIC DNA]</scope>
    <source>
        <strain evidence="2">ATCC 25963</strain>
    </source>
</reference>
<dbReference type="Proteomes" id="UP000199400">
    <property type="component" value="Unassembled WGS sequence"/>
</dbReference>
<dbReference type="RefSeq" id="WP_096326631.1">
    <property type="nucleotide sequence ID" value="NZ_FOMX01000017.1"/>
</dbReference>
<dbReference type="InterPro" id="IPR016039">
    <property type="entry name" value="Thiolase-like"/>
</dbReference>
<keyword evidence="2" id="KW-1185">Reference proteome</keyword>
<proteinExistence type="predicted"/>